<dbReference type="Proteomes" id="UP001157138">
    <property type="component" value="Unassembled WGS sequence"/>
</dbReference>
<dbReference type="InterPro" id="IPR009057">
    <property type="entry name" value="Homeodomain-like_sf"/>
</dbReference>
<evidence type="ECO:0000256" key="1">
    <source>
        <dbReference type="ARBA" id="ARBA00022741"/>
    </source>
</evidence>
<organism evidence="7 8">
    <name type="scientific">Vibrio zhanjiangensis</name>
    <dbReference type="NCBI Taxonomy" id="1046128"/>
    <lineage>
        <taxon>Bacteria</taxon>
        <taxon>Pseudomonadati</taxon>
        <taxon>Pseudomonadota</taxon>
        <taxon>Gammaproteobacteria</taxon>
        <taxon>Vibrionales</taxon>
        <taxon>Vibrionaceae</taxon>
        <taxon>Vibrio</taxon>
    </lineage>
</organism>
<dbReference type="Gene3D" id="1.10.8.60">
    <property type="match status" value="1"/>
</dbReference>
<evidence type="ECO:0000256" key="4">
    <source>
        <dbReference type="ARBA" id="ARBA00023125"/>
    </source>
</evidence>
<gene>
    <name evidence="7" type="ORF">GCM10007938_21690</name>
</gene>
<accession>A0ABQ6F0M3</accession>
<dbReference type="InterPro" id="IPR002078">
    <property type="entry name" value="Sigma_54_int"/>
</dbReference>
<keyword evidence="2" id="KW-0067">ATP-binding</keyword>
<dbReference type="Gene3D" id="1.10.10.60">
    <property type="entry name" value="Homeodomain-like"/>
    <property type="match status" value="1"/>
</dbReference>
<dbReference type="SUPFAM" id="SSF46689">
    <property type="entry name" value="Homeodomain-like"/>
    <property type="match status" value="1"/>
</dbReference>
<comment type="caution">
    <text evidence="7">The sequence shown here is derived from an EMBL/GenBank/DDBJ whole genome shotgun (WGS) entry which is preliminary data.</text>
</comment>
<dbReference type="EMBL" id="BSPW01000043">
    <property type="protein sequence ID" value="GLT18390.1"/>
    <property type="molecule type" value="Genomic_DNA"/>
</dbReference>
<dbReference type="InterPro" id="IPR025944">
    <property type="entry name" value="Sigma_54_int_dom_CS"/>
</dbReference>
<keyword evidence="1" id="KW-0547">Nucleotide-binding</keyword>
<sequence>MFSYGTDMEQHIVQMDSWLASPLVREQYIVKSSPSLHYGDPEVRQAWNYATKIVGSGIHLLILGDTGVGKGEFVKALHKHSRFSHKPLVTVNCAALPDDLIESELFGYAPGSFTGANPKGYCGRIRQADKGILFLDEIGDMSLQAQCRLLSVLQDKLVTPLGSTRSYSIDVEVISATHQDLEQLIAKGRFRQDLYYRLNGLTVVLPALNQRKDKAQIINRIHAKHRTQAQKISPEVMKKLMAYSWPGNIRELDNLLKVATLMANDSAEIVFEHLPQQWQRSLQKVYPVSELPSTDLNTTLNKTLIDAYNANQGNISKVARELGVSRNTVYRKLKALGLLARMNP</sequence>
<keyword evidence="5" id="KW-0804">Transcription</keyword>
<dbReference type="PROSITE" id="PS50045">
    <property type="entry name" value="SIGMA54_INTERACT_4"/>
    <property type="match status" value="1"/>
</dbReference>
<dbReference type="PROSITE" id="PS00688">
    <property type="entry name" value="SIGMA54_INTERACT_3"/>
    <property type="match status" value="1"/>
</dbReference>
<dbReference type="SMART" id="SM00382">
    <property type="entry name" value="AAA"/>
    <property type="match status" value="1"/>
</dbReference>
<evidence type="ECO:0000256" key="3">
    <source>
        <dbReference type="ARBA" id="ARBA00023015"/>
    </source>
</evidence>
<dbReference type="PRINTS" id="PR01590">
    <property type="entry name" value="HTHFIS"/>
</dbReference>
<dbReference type="PROSITE" id="PS00676">
    <property type="entry name" value="SIGMA54_INTERACT_2"/>
    <property type="match status" value="1"/>
</dbReference>
<keyword evidence="8" id="KW-1185">Reference proteome</keyword>
<dbReference type="CDD" id="cd00009">
    <property type="entry name" value="AAA"/>
    <property type="match status" value="1"/>
</dbReference>
<dbReference type="PANTHER" id="PTHR32071">
    <property type="entry name" value="TRANSCRIPTIONAL REGULATORY PROTEIN"/>
    <property type="match status" value="1"/>
</dbReference>
<evidence type="ECO:0000313" key="7">
    <source>
        <dbReference type="EMBL" id="GLT18390.1"/>
    </source>
</evidence>
<dbReference type="InterPro" id="IPR002197">
    <property type="entry name" value="HTH_Fis"/>
</dbReference>
<reference evidence="8" key="1">
    <citation type="journal article" date="2019" name="Int. J. Syst. Evol. Microbiol.">
        <title>The Global Catalogue of Microorganisms (GCM) 10K type strain sequencing project: providing services to taxonomists for standard genome sequencing and annotation.</title>
        <authorList>
            <consortium name="The Broad Institute Genomics Platform"/>
            <consortium name="The Broad Institute Genome Sequencing Center for Infectious Disease"/>
            <person name="Wu L."/>
            <person name="Ma J."/>
        </authorList>
    </citation>
    <scope>NUCLEOTIDE SEQUENCE [LARGE SCALE GENOMIC DNA]</scope>
    <source>
        <strain evidence="8">NBRC 108723</strain>
    </source>
</reference>
<keyword evidence="4" id="KW-0238">DNA-binding</keyword>
<dbReference type="SUPFAM" id="SSF52540">
    <property type="entry name" value="P-loop containing nucleoside triphosphate hydrolases"/>
    <property type="match status" value="1"/>
</dbReference>
<dbReference type="InterPro" id="IPR025943">
    <property type="entry name" value="Sigma_54_int_dom_ATP-bd_2"/>
</dbReference>
<proteinExistence type="predicted"/>
<evidence type="ECO:0000256" key="2">
    <source>
        <dbReference type="ARBA" id="ARBA00022840"/>
    </source>
</evidence>
<dbReference type="PROSITE" id="PS00675">
    <property type="entry name" value="SIGMA54_INTERACT_1"/>
    <property type="match status" value="1"/>
</dbReference>
<dbReference type="InterPro" id="IPR003593">
    <property type="entry name" value="AAA+_ATPase"/>
</dbReference>
<dbReference type="Pfam" id="PF02954">
    <property type="entry name" value="HTH_8"/>
    <property type="match status" value="1"/>
</dbReference>
<feature type="domain" description="Sigma-54 factor interaction" evidence="6">
    <location>
        <begin position="36"/>
        <end position="261"/>
    </location>
</feature>
<dbReference type="InterPro" id="IPR027417">
    <property type="entry name" value="P-loop_NTPase"/>
</dbReference>
<keyword evidence="3" id="KW-0805">Transcription regulation</keyword>
<protein>
    <recommendedName>
        <fullName evidence="6">Sigma-54 factor interaction domain-containing protein</fullName>
    </recommendedName>
</protein>
<dbReference type="InterPro" id="IPR058031">
    <property type="entry name" value="AAA_lid_NorR"/>
</dbReference>
<dbReference type="Pfam" id="PF25601">
    <property type="entry name" value="AAA_lid_14"/>
    <property type="match status" value="1"/>
</dbReference>
<dbReference type="Pfam" id="PF00158">
    <property type="entry name" value="Sigma54_activat"/>
    <property type="match status" value="1"/>
</dbReference>
<dbReference type="Gene3D" id="3.40.50.300">
    <property type="entry name" value="P-loop containing nucleotide triphosphate hydrolases"/>
    <property type="match status" value="1"/>
</dbReference>
<name>A0ABQ6F0M3_9VIBR</name>
<evidence type="ECO:0000313" key="8">
    <source>
        <dbReference type="Proteomes" id="UP001157138"/>
    </source>
</evidence>
<dbReference type="PANTHER" id="PTHR32071:SF77">
    <property type="entry name" value="TRANSCRIPTIONAL REGULATORY PROTEIN"/>
    <property type="match status" value="1"/>
</dbReference>
<dbReference type="InterPro" id="IPR025662">
    <property type="entry name" value="Sigma_54_int_dom_ATP-bd_1"/>
</dbReference>
<evidence type="ECO:0000259" key="6">
    <source>
        <dbReference type="PROSITE" id="PS50045"/>
    </source>
</evidence>
<evidence type="ECO:0000256" key="5">
    <source>
        <dbReference type="ARBA" id="ARBA00023163"/>
    </source>
</evidence>